<dbReference type="GO" id="GO:0003677">
    <property type="term" value="F:DNA binding"/>
    <property type="evidence" value="ECO:0007669"/>
    <property type="project" value="UniProtKB-KW"/>
</dbReference>
<keyword evidence="2" id="KW-0238">DNA-binding</keyword>
<dbReference type="Proteomes" id="UP000878956">
    <property type="component" value="Unassembled WGS sequence"/>
</dbReference>
<reference evidence="8" key="3">
    <citation type="journal article" date="2018" name="Genome Biol.">
        <title>SKESA: strategic k-mer extension for scrupulous assemblies.</title>
        <authorList>
            <person name="Souvorov A."/>
            <person name="Agarwala R."/>
            <person name="Lipman D.J."/>
        </authorList>
    </citation>
    <scope>NUCLEOTIDE SEQUENCE</scope>
    <source>
        <strain evidence="8">HN1000</strain>
    </source>
</reference>
<dbReference type="EMBL" id="LK933216">
    <property type="protein sequence ID" value="CDT51053.1"/>
    <property type="molecule type" value="Genomic_DNA"/>
</dbReference>
<keyword evidence="1" id="KW-0805">Transcription regulation</keyword>
<dbReference type="RefSeq" id="WP_003434848.1">
    <property type="nucleotide sequence ID" value="NZ_AP031492.1"/>
</dbReference>
<gene>
    <name evidence="9" type="primary">puuR_6</name>
    <name evidence="10" type="synonym">puuR_5</name>
    <name evidence="7" type="ORF">BN1095_530023</name>
    <name evidence="5" type="ORF">BN1096_180034</name>
    <name evidence="6" type="ORF">BN1097_160036</name>
    <name evidence="8" type="ORF">KRM00_002638</name>
    <name evidence="11" type="ORF">SAMEA1402366_03333</name>
    <name evidence="10" type="ORF">SAMEA1402399_02583</name>
    <name evidence="9" type="ORF">SAMEA3375112_03192</name>
</gene>
<dbReference type="EMBL" id="DAEPXK010000030">
    <property type="protein sequence ID" value="HBH1543132.1"/>
    <property type="molecule type" value="Genomic_DNA"/>
</dbReference>
<evidence type="ECO:0000313" key="11">
    <source>
        <dbReference type="EMBL" id="VHY19033.1"/>
    </source>
</evidence>
<evidence type="ECO:0000313" key="12">
    <source>
        <dbReference type="Proteomes" id="UP000189137"/>
    </source>
</evidence>
<dbReference type="CDD" id="cd00093">
    <property type="entry name" value="HTH_XRE"/>
    <property type="match status" value="1"/>
</dbReference>
<dbReference type="EMBL" id="CAADAN010000009">
    <property type="protein sequence ID" value="VFD33417.1"/>
    <property type="molecule type" value="Genomic_DNA"/>
</dbReference>
<dbReference type="PANTHER" id="PTHR46797:SF23">
    <property type="entry name" value="HTH-TYPE TRANSCRIPTIONAL REGULATOR SUTR"/>
    <property type="match status" value="1"/>
</dbReference>
<evidence type="ECO:0000259" key="4">
    <source>
        <dbReference type="PROSITE" id="PS50943"/>
    </source>
</evidence>
<dbReference type="InterPro" id="IPR010982">
    <property type="entry name" value="Lambda_DNA-bd_dom_sf"/>
</dbReference>
<evidence type="ECO:0000313" key="9">
    <source>
        <dbReference type="EMBL" id="SJS92949.1"/>
    </source>
</evidence>
<dbReference type="SUPFAM" id="SSF47413">
    <property type="entry name" value="lambda repressor-like DNA-binding domains"/>
    <property type="match status" value="1"/>
</dbReference>
<reference evidence="8" key="4">
    <citation type="submission" date="2021-06" db="EMBL/GenBank/DDBJ databases">
        <authorList>
            <consortium name="NCBI Pathogen Detection Project"/>
        </authorList>
    </citation>
    <scope>NUCLEOTIDE SEQUENCE</scope>
    <source>
        <strain evidence="8">HN1000</strain>
    </source>
</reference>
<dbReference type="PROSITE" id="PS50943">
    <property type="entry name" value="HTH_CROC1"/>
    <property type="match status" value="1"/>
</dbReference>
<dbReference type="CDD" id="cd02209">
    <property type="entry name" value="cupin_XRE_C"/>
    <property type="match status" value="1"/>
</dbReference>
<dbReference type="InterPro" id="IPR014710">
    <property type="entry name" value="RmlC-like_jellyroll"/>
</dbReference>
<dbReference type="PANTHER" id="PTHR46797">
    <property type="entry name" value="HTH-TYPE TRANSCRIPTIONAL REGULATOR"/>
    <property type="match status" value="1"/>
</dbReference>
<dbReference type="GeneID" id="66352910"/>
<evidence type="ECO:0000256" key="2">
    <source>
        <dbReference type="ARBA" id="ARBA00023125"/>
    </source>
</evidence>
<dbReference type="Proteomes" id="UP000372533">
    <property type="component" value="Unassembled WGS sequence"/>
</dbReference>
<evidence type="ECO:0000313" key="5">
    <source>
        <dbReference type="EMBL" id="CDS83444.1"/>
    </source>
</evidence>
<feature type="domain" description="HTH cro/C1-type" evidence="4">
    <location>
        <begin position="12"/>
        <end position="66"/>
    </location>
</feature>
<dbReference type="SMART" id="SM00530">
    <property type="entry name" value="HTH_XRE"/>
    <property type="match status" value="1"/>
</dbReference>
<dbReference type="EMBL" id="LK932350">
    <property type="protein sequence ID" value="CDS83565.1"/>
    <property type="molecule type" value="Genomic_DNA"/>
</dbReference>
<evidence type="ECO:0000313" key="6">
    <source>
        <dbReference type="EMBL" id="CDS83565.1"/>
    </source>
</evidence>
<reference evidence="7" key="1">
    <citation type="submission" date="2014-07" db="EMBL/GenBank/DDBJ databases">
        <authorList>
            <person name="Monot Marc"/>
        </authorList>
    </citation>
    <scope>NUCLEOTIDE SEQUENCE</scope>
    <source>
        <strain evidence="7">7032989</strain>
        <strain evidence="6">7032994</strain>
    </source>
</reference>
<protein>
    <submittedName>
        <fullName evidence="9 10">Transcriptional regulator</fullName>
    </submittedName>
    <submittedName>
        <fullName evidence="8">Helix-turn-helix domain-containing protein</fullName>
    </submittedName>
    <submittedName>
        <fullName evidence="7">Transcriptional regulator, RmlC-type</fullName>
    </submittedName>
</protein>
<evidence type="ECO:0000313" key="8">
    <source>
        <dbReference type="EMBL" id="HBH1543132.1"/>
    </source>
</evidence>
<accession>A0A069AS72</accession>
<name>A0A069AS72_CLODI</name>
<sequence>MQSLNEIIAENLKKIRKEKHLSLDKIAQLSGVSKSMLSQIEKCEVNPTISTLKKITNGLKISFTSLMERQESDIELIQKSDIDHFIEDNGKYISYPIFPFDSKRRFEIFMIEIEEGGNLDSNAELPGTQEFITVFSGEVTIKINGEDYIVSSGNSIRFKADVSHIYRNSGKGIAKMSMVVYYI</sequence>
<evidence type="ECO:0000313" key="7">
    <source>
        <dbReference type="EMBL" id="CDT51053.1"/>
    </source>
</evidence>
<dbReference type="Pfam" id="PF07883">
    <property type="entry name" value="Cupin_2"/>
    <property type="match status" value="1"/>
</dbReference>
<evidence type="ECO:0000256" key="1">
    <source>
        <dbReference type="ARBA" id="ARBA00023015"/>
    </source>
</evidence>
<reference evidence="9 12" key="2">
    <citation type="submission" date="2017-02" db="EMBL/GenBank/DDBJ databases">
        <authorList>
            <consortium name="Pathogen Informatics"/>
        </authorList>
    </citation>
    <scope>NUCLEOTIDE SEQUENCE [LARGE SCALE GENOMIC DNA]</scope>
    <source>
        <strain evidence="10">Clo34</strain>
        <strain evidence="14">clo34</strain>
        <strain evidence="13">tl291</strain>
        <strain evidence="11">Tl291</strain>
        <strain evidence="9 12">VRECD0157</strain>
    </source>
</reference>
<evidence type="ECO:0000313" key="13">
    <source>
        <dbReference type="Proteomes" id="UP000372533"/>
    </source>
</evidence>
<dbReference type="InterPro" id="IPR011051">
    <property type="entry name" value="RmlC_Cupin_sf"/>
</dbReference>
<dbReference type="Gene3D" id="1.10.260.40">
    <property type="entry name" value="lambda repressor-like DNA-binding domains"/>
    <property type="match status" value="1"/>
</dbReference>
<dbReference type="Gene3D" id="2.60.120.10">
    <property type="entry name" value="Jelly Rolls"/>
    <property type="match status" value="1"/>
</dbReference>
<dbReference type="AlphaFoldDB" id="A0A069AS72"/>
<dbReference type="EMBL" id="LK932467">
    <property type="protein sequence ID" value="CDS83444.1"/>
    <property type="molecule type" value="Genomic_DNA"/>
</dbReference>
<dbReference type="EMBL" id="FUPS01000013">
    <property type="protein sequence ID" value="SJS92949.1"/>
    <property type="molecule type" value="Genomic_DNA"/>
</dbReference>
<dbReference type="KEGG" id="pdf:CD630DERM_03520"/>
<dbReference type="Proteomes" id="UP000189137">
    <property type="component" value="Unassembled WGS sequence"/>
</dbReference>
<dbReference type="InterPro" id="IPR013096">
    <property type="entry name" value="Cupin_2"/>
</dbReference>
<dbReference type="InterPro" id="IPR050807">
    <property type="entry name" value="TransReg_Diox_bact_type"/>
</dbReference>
<dbReference type="SUPFAM" id="SSF51182">
    <property type="entry name" value="RmlC-like cupins"/>
    <property type="match status" value="1"/>
</dbReference>
<dbReference type="EMBL" id="CAAJVP010000021">
    <property type="protein sequence ID" value="VHY19033.1"/>
    <property type="molecule type" value="Genomic_DNA"/>
</dbReference>
<dbReference type="Proteomes" id="UP000411588">
    <property type="component" value="Unassembled WGS sequence"/>
</dbReference>
<dbReference type="GO" id="GO:0003700">
    <property type="term" value="F:DNA-binding transcription factor activity"/>
    <property type="evidence" value="ECO:0007669"/>
    <property type="project" value="TreeGrafter"/>
</dbReference>
<evidence type="ECO:0000313" key="14">
    <source>
        <dbReference type="Proteomes" id="UP000411588"/>
    </source>
</evidence>
<dbReference type="PATRIC" id="fig|1496.1373.peg.1227"/>
<organism evidence="7">
    <name type="scientific">Clostridioides difficile</name>
    <name type="common">Peptoclostridium difficile</name>
    <dbReference type="NCBI Taxonomy" id="1496"/>
    <lineage>
        <taxon>Bacteria</taxon>
        <taxon>Bacillati</taxon>
        <taxon>Bacillota</taxon>
        <taxon>Clostridia</taxon>
        <taxon>Peptostreptococcales</taxon>
        <taxon>Peptostreptococcaceae</taxon>
        <taxon>Clostridioides</taxon>
    </lineage>
</organism>
<keyword evidence="3" id="KW-0804">Transcription</keyword>
<evidence type="ECO:0000256" key="3">
    <source>
        <dbReference type="ARBA" id="ARBA00023163"/>
    </source>
</evidence>
<dbReference type="Pfam" id="PF01381">
    <property type="entry name" value="HTH_3"/>
    <property type="match status" value="1"/>
</dbReference>
<proteinExistence type="predicted"/>
<dbReference type="OMA" id="GMLIQIE"/>
<evidence type="ECO:0000313" key="10">
    <source>
        <dbReference type="EMBL" id="VFD33417.1"/>
    </source>
</evidence>
<dbReference type="InterPro" id="IPR001387">
    <property type="entry name" value="Cro/C1-type_HTH"/>
</dbReference>
<dbReference type="GO" id="GO:0005829">
    <property type="term" value="C:cytosol"/>
    <property type="evidence" value="ECO:0007669"/>
    <property type="project" value="TreeGrafter"/>
</dbReference>